<organism evidence="1 2">
    <name type="scientific">Geodermatophilus normandii</name>
    <dbReference type="NCBI Taxonomy" id="1137989"/>
    <lineage>
        <taxon>Bacteria</taxon>
        <taxon>Bacillati</taxon>
        <taxon>Actinomycetota</taxon>
        <taxon>Actinomycetes</taxon>
        <taxon>Geodermatophilales</taxon>
        <taxon>Geodermatophilaceae</taxon>
        <taxon>Geodermatophilus</taxon>
    </lineage>
</organism>
<accession>A0A6P0GBR2</accession>
<dbReference type="InterPro" id="IPR025534">
    <property type="entry name" value="DUF4420"/>
</dbReference>
<dbReference type="AlphaFoldDB" id="A0A6P0GBR2"/>
<evidence type="ECO:0000313" key="1">
    <source>
        <dbReference type="EMBL" id="NEM05453.1"/>
    </source>
</evidence>
<dbReference type="Proteomes" id="UP000471126">
    <property type="component" value="Unassembled WGS sequence"/>
</dbReference>
<name>A0A6P0GBR2_9ACTN</name>
<dbReference type="EMBL" id="JAAGWE010000011">
    <property type="protein sequence ID" value="NEM05453.1"/>
    <property type="molecule type" value="Genomic_DNA"/>
</dbReference>
<sequence>MTTGTSSQAALRRLLDTLWQQVLDGSTAEQRHPVATLSAPIETSAGSLRVGVDASEARHLLVPVDQDADVRDDRSAGVTLTTRVLMVDGVATRFADLVCRRRDLDGVFTGLCADICERVYADPSGTGPRVGAVLAAWRDLLSRRPEPWTRSRLAGLYGELLVLERVLRADARAASAWSGPFGTPQDFRSPRHAIEVKTTTSTNARVVRVHGSDQLERPAAGSLVLAFHRVAEDTKGRSIGDLLRTCQDLAGPALMAALDELRLPAAGDALLTTSFTCTEQRWYEVDDDFPAVTPRSFRAGALPTGVGDVEYSLDLDHLPMPSLEPDEVVARLVDDL</sequence>
<proteinExistence type="predicted"/>
<comment type="caution">
    <text evidence="1">The sequence shown here is derived from an EMBL/GenBank/DDBJ whole genome shotgun (WGS) entry which is preliminary data.</text>
</comment>
<gene>
    <name evidence="1" type="ORF">GCU54_05390</name>
</gene>
<dbReference type="Pfam" id="PF14390">
    <property type="entry name" value="DUF4420"/>
    <property type="match status" value="1"/>
</dbReference>
<protein>
    <submittedName>
        <fullName evidence="1">PD-(D/E)XK motif protein</fullName>
    </submittedName>
</protein>
<reference evidence="1 2" key="1">
    <citation type="submission" date="2019-12" db="EMBL/GenBank/DDBJ databases">
        <title>WGS of CPCC 203550 I12A-02606.</title>
        <authorList>
            <person name="Jiang Z."/>
        </authorList>
    </citation>
    <scope>NUCLEOTIDE SEQUENCE [LARGE SCALE GENOMIC DNA]</scope>
    <source>
        <strain evidence="1 2">I12A-02606</strain>
    </source>
</reference>
<dbReference type="RefSeq" id="WP_163475649.1">
    <property type="nucleotide sequence ID" value="NZ_JAAGWE010000011.1"/>
</dbReference>
<evidence type="ECO:0000313" key="2">
    <source>
        <dbReference type="Proteomes" id="UP000471126"/>
    </source>
</evidence>